<dbReference type="InterPro" id="IPR004352">
    <property type="entry name" value="GH114_TIM-barrel"/>
</dbReference>
<dbReference type="InterPro" id="IPR013785">
    <property type="entry name" value="Aldolase_TIM"/>
</dbReference>
<dbReference type="RefSeq" id="WP_370035120.1">
    <property type="nucleotide sequence ID" value="NZ_JBGBYS010000003.1"/>
</dbReference>
<keyword evidence="4" id="KW-1185">Reference proteome</keyword>
<gene>
    <name evidence="3" type="ORF">ABH903_000775</name>
</gene>
<sequence length="301" mass="32177">MATRAMMAATRTAAVTLALISAFAVTGCSGSPEEITLPPSTGSFDYQLGGAYDALPADSAQVTTAEAATATTSIDVVVRDSAADPLPDAYSICYVNGFQTQPDEAEDWADDEDVLLHDGDGELVNDPDWPDEHILNPETGHARTVILDRLGEVIDGCGRKGFAAVEIDNLDIAQRFESISEDGVHALARAYVDRAHRAGLAIAQKNAAEISRTAHEDLGFDFAVTEECAAFDECGAYTEVYGDHVLEIEYPDSLAGADLTYSSACDRSDRAPLTILRDRDLVAAGESGYRFESCPSPSRRM</sequence>
<dbReference type="Pfam" id="PF03537">
    <property type="entry name" value="Glyco_hydro_114"/>
    <property type="match status" value="1"/>
</dbReference>
<evidence type="ECO:0000259" key="2">
    <source>
        <dbReference type="Pfam" id="PF03537"/>
    </source>
</evidence>
<feature type="domain" description="Glycoside-hydrolase family GH114 TIM-barrel" evidence="2">
    <location>
        <begin position="43"/>
        <end position="283"/>
    </location>
</feature>
<evidence type="ECO:0000256" key="1">
    <source>
        <dbReference type="SAM" id="SignalP"/>
    </source>
</evidence>
<dbReference type="Proteomes" id="UP001565435">
    <property type="component" value="Unassembled WGS sequence"/>
</dbReference>
<dbReference type="EMBL" id="JBGBYS010000003">
    <property type="protein sequence ID" value="MEY9257765.1"/>
    <property type="molecule type" value="Genomic_DNA"/>
</dbReference>
<evidence type="ECO:0000313" key="4">
    <source>
        <dbReference type="Proteomes" id="UP001565435"/>
    </source>
</evidence>
<keyword evidence="1" id="KW-0732">Signal</keyword>
<dbReference type="Gene3D" id="3.20.20.70">
    <property type="entry name" value="Aldolase class I"/>
    <property type="match status" value="1"/>
</dbReference>
<accession>A0ABV4EGW7</accession>
<organism evidence="3 4">
    <name type="scientific">Brevibacterium epidermidis</name>
    <dbReference type="NCBI Taxonomy" id="1698"/>
    <lineage>
        <taxon>Bacteria</taxon>
        <taxon>Bacillati</taxon>
        <taxon>Actinomycetota</taxon>
        <taxon>Actinomycetes</taxon>
        <taxon>Micrococcales</taxon>
        <taxon>Brevibacteriaceae</taxon>
        <taxon>Brevibacterium</taxon>
    </lineage>
</organism>
<proteinExistence type="predicted"/>
<feature type="chain" id="PRO_5046122353" description="Glycoside-hydrolase family GH114 TIM-barrel domain-containing protein" evidence="1">
    <location>
        <begin position="25"/>
        <end position="301"/>
    </location>
</feature>
<reference evidence="3 4" key="1">
    <citation type="submission" date="2024-07" db="EMBL/GenBank/DDBJ databases">
        <title>Mealworm larvae gut microbial communities from Newark, Delaware, USA.</title>
        <authorList>
            <person name="Blenner M."/>
        </authorList>
    </citation>
    <scope>NUCLEOTIDE SEQUENCE [LARGE SCALE GENOMIC DNA]</scope>
    <source>
        <strain evidence="3 4">UD i117</strain>
    </source>
</reference>
<protein>
    <recommendedName>
        <fullName evidence="2">Glycoside-hydrolase family GH114 TIM-barrel domain-containing protein</fullName>
    </recommendedName>
</protein>
<evidence type="ECO:0000313" key="3">
    <source>
        <dbReference type="EMBL" id="MEY9257765.1"/>
    </source>
</evidence>
<name>A0ABV4EGW7_BREEP</name>
<dbReference type="PANTHER" id="PTHR35273:SF2">
    <property type="entry name" value="ALPHA-GALACTOSIDASE"/>
    <property type="match status" value="1"/>
</dbReference>
<dbReference type="PROSITE" id="PS51257">
    <property type="entry name" value="PROKAR_LIPOPROTEIN"/>
    <property type="match status" value="1"/>
</dbReference>
<feature type="signal peptide" evidence="1">
    <location>
        <begin position="1"/>
        <end position="24"/>
    </location>
</feature>
<dbReference type="SUPFAM" id="SSF51445">
    <property type="entry name" value="(Trans)glycosidases"/>
    <property type="match status" value="1"/>
</dbReference>
<dbReference type="InterPro" id="IPR017853">
    <property type="entry name" value="GH"/>
</dbReference>
<comment type="caution">
    <text evidence="3">The sequence shown here is derived from an EMBL/GenBank/DDBJ whole genome shotgun (WGS) entry which is preliminary data.</text>
</comment>
<dbReference type="PANTHER" id="PTHR35273">
    <property type="entry name" value="ALPHA-1,4 POLYGALACTOSAMINIDASE, PUTATIVE (AFU_ORTHOLOGUE AFUA_3G07890)-RELATED"/>
    <property type="match status" value="1"/>
</dbReference>